<dbReference type="Pfam" id="PF00589">
    <property type="entry name" value="Phage_integrase"/>
    <property type="match status" value="1"/>
</dbReference>
<feature type="compositionally biased region" description="Basic and acidic residues" evidence="2">
    <location>
        <begin position="17"/>
        <end position="28"/>
    </location>
</feature>
<dbReference type="EMBL" id="JBHMAJ010000007">
    <property type="protein sequence ID" value="MFB9824606.1"/>
    <property type="molecule type" value="Genomic_DNA"/>
</dbReference>
<keyword evidence="1" id="KW-0233">DNA recombination</keyword>
<name>A0ABD5MRE4_9EURY</name>
<evidence type="ECO:0000256" key="2">
    <source>
        <dbReference type="SAM" id="MobiDB-lite"/>
    </source>
</evidence>
<evidence type="ECO:0000259" key="3">
    <source>
        <dbReference type="PROSITE" id="PS51898"/>
    </source>
</evidence>
<dbReference type="InterPro" id="IPR002104">
    <property type="entry name" value="Integrase_catalytic"/>
</dbReference>
<proteinExistence type="predicted"/>
<dbReference type="PROSITE" id="PS51898">
    <property type="entry name" value="TYR_RECOMBINASE"/>
    <property type="match status" value="1"/>
</dbReference>
<evidence type="ECO:0000313" key="5">
    <source>
        <dbReference type="Proteomes" id="UP001589595"/>
    </source>
</evidence>
<evidence type="ECO:0000256" key="1">
    <source>
        <dbReference type="ARBA" id="ARBA00023172"/>
    </source>
</evidence>
<organism evidence="4 5">
    <name type="scientific">Halobaculum roseum</name>
    <dbReference type="NCBI Taxonomy" id="2175149"/>
    <lineage>
        <taxon>Archaea</taxon>
        <taxon>Methanobacteriati</taxon>
        <taxon>Methanobacteriota</taxon>
        <taxon>Stenosarchaea group</taxon>
        <taxon>Halobacteria</taxon>
        <taxon>Halobacteriales</taxon>
        <taxon>Haloferacaceae</taxon>
        <taxon>Halobaculum</taxon>
    </lineage>
</organism>
<evidence type="ECO:0000313" key="4">
    <source>
        <dbReference type="EMBL" id="MFB9824606.1"/>
    </source>
</evidence>
<dbReference type="SUPFAM" id="SSF56349">
    <property type="entry name" value="DNA breaking-rejoining enzymes"/>
    <property type="match status" value="1"/>
</dbReference>
<dbReference type="AlphaFoldDB" id="A0ABD5MRE4"/>
<keyword evidence="5" id="KW-1185">Reference proteome</keyword>
<feature type="region of interest" description="Disordered" evidence="2">
    <location>
        <begin position="1"/>
        <end position="28"/>
    </location>
</feature>
<dbReference type="InterPro" id="IPR013762">
    <property type="entry name" value="Integrase-like_cat_sf"/>
</dbReference>
<dbReference type="GO" id="GO:0006310">
    <property type="term" value="P:DNA recombination"/>
    <property type="evidence" value="ECO:0007669"/>
    <property type="project" value="UniProtKB-KW"/>
</dbReference>
<dbReference type="InterPro" id="IPR011010">
    <property type="entry name" value="DNA_brk_join_enz"/>
</dbReference>
<accession>A0ABD5MRE4</accession>
<protein>
    <submittedName>
        <fullName evidence="4">Tyrosine-type recombinase/integrase</fullName>
    </submittedName>
</protein>
<gene>
    <name evidence="4" type="ORF">ACFFOL_10565</name>
</gene>
<feature type="domain" description="Tyr recombinase" evidence="3">
    <location>
        <begin position="141"/>
        <end position="330"/>
    </location>
</feature>
<dbReference type="Proteomes" id="UP001589595">
    <property type="component" value="Unassembled WGS sequence"/>
</dbReference>
<sequence length="436" mass="48089">MAEATDPSGSVKKKNRAEKNLRESDGVDERDRKAILALYGMREASGDFEPSTQANLLTNLRRACELAEKPVVDWEHSEYGSDHTDFVLGLQNGTLDGAPAGGYSESYVGNIKRCLSIYLNHLGKEWNEDIRVGQPSDGKITEADCFTASETSRLIGVSNTRDSAMWAMWLATGQRRSAMGSVLCKDVKIEGNSGGFHLNPEAIGLKGAEGYRPLLWATPYVARWINEHPTWPEDPEAALFVCQRSGNGYDLGDALGVSGITKALKRAGDRAGIDKHKQKTHRLRHTAIRRMIRDGLSDQWIKYMVGWGEDSPQLARYGSLSDESKARDIELHYGIEEEADEEKHLFENCPACDTPISDLTGASFCPSCGLALKHDSDQMERVAESRLWDSRGEGSPSEDKGVNVAKEVLENPGAKEAVLSELKDELMADVKEELDL</sequence>
<reference evidence="4" key="1">
    <citation type="submission" date="2024-09" db="EMBL/GenBank/DDBJ databases">
        <authorList>
            <person name="Sun Q."/>
        </authorList>
    </citation>
    <scope>NUCLEOTIDE SEQUENCE [LARGE SCALE GENOMIC DNA]</scope>
    <source>
        <strain evidence="4">JCM 31273</strain>
    </source>
</reference>
<dbReference type="Gene3D" id="1.10.443.10">
    <property type="entry name" value="Intergrase catalytic core"/>
    <property type="match status" value="1"/>
</dbReference>
<comment type="caution">
    <text evidence="4">The sequence shown here is derived from an EMBL/GenBank/DDBJ whole genome shotgun (WGS) entry which is preliminary data.</text>
</comment>
<dbReference type="CDD" id="cd00397">
    <property type="entry name" value="DNA_BRE_C"/>
    <property type="match status" value="1"/>
</dbReference>
<dbReference type="GeneID" id="67210760"/>
<dbReference type="RefSeq" id="WP_222920745.1">
    <property type="nucleotide sequence ID" value="NZ_CP082286.1"/>
</dbReference>